<organism evidence="14 15">
    <name type="scientific">Agathobaculum faecis</name>
    <dbReference type="NCBI Taxonomy" id="2763013"/>
    <lineage>
        <taxon>Bacteria</taxon>
        <taxon>Bacillati</taxon>
        <taxon>Bacillota</taxon>
        <taxon>Clostridia</taxon>
        <taxon>Eubacteriales</taxon>
        <taxon>Butyricicoccaceae</taxon>
        <taxon>Agathobaculum</taxon>
    </lineage>
</organism>
<dbReference type="GO" id="GO:0005886">
    <property type="term" value="C:plasma membrane"/>
    <property type="evidence" value="ECO:0007669"/>
    <property type="project" value="UniProtKB-SubCell"/>
</dbReference>
<keyword evidence="8 12" id="KW-0406">Ion transport</keyword>
<keyword evidence="9 12" id="KW-0446">Lipid-binding</keyword>
<keyword evidence="12" id="KW-1003">Cell membrane</keyword>
<dbReference type="GO" id="GO:0046933">
    <property type="term" value="F:proton-transporting ATP synthase activity, rotational mechanism"/>
    <property type="evidence" value="ECO:0007669"/>
    <property type="project" value="UniProtKB-UniRule"/>
</dbReference>
<evidence type="ECO:0000256" key="1">
    <source>
        <dbReference type="ARBA" id="ARBA00004141"/>
    </source>
</evidence>
<comment type="function">
    <text evidence="12">F(1)F(0) ATP synthase produces ATP from ADP in the presence of a proton or sodium gradient. F-type ATPases consist of two structural domains, F(1) containing the extramembraneous catalytic core and F(0) containing the membrane proton channel, linked together by a central stalk and a peripheral stalk. During catalysis, ATP synthesis in the catalytic domain of F(1) is coupled via a rotary mechanism of the central stalk subunits to proton translocation.</text>
</comment>
<evidence type="ECO:0000256" key="2">
    <source>
        <dbReference type="ARBA" id="ARBA00006704"/>
    </source>
</evidence>
<keyword evidence="7 12" id="KW-1133">Transmembrane helix</keyword>
<evidence type="ECO:0000259" key="13">
    <source>
        <dbReference type="Pfam" id="PF00137"/>
    </source>
</evidence>
<feature type="domain" description="V-ATPase proteolipid subunit C-like" evidence="13">
    <location>
        <begin position="15"/>
        <end position="77"/>
    </location>
</feature>
<dbReference type="AlphaFoldDB" id="A0A923LTI9"/>
<evidence type="ECO:0000256" key="11">
    <source>
        <dbReference type="ARBA" id="ARBA00023310"/>
    </source>
</evidence>
<dbReference type="Gene3D" id="1.20.120.610">
    <property type="entry name" value="lithium bound rotor ring of v- atpase"/>
    <property type="match status" value="1"/>
</dbReference>
<keyword evidence="5 12" id="KW-0812">Transmembrane</keyword>
<comment type="similarity">
    <text evidence="2 12">Belongs to the ATPase C chain family.</text>
</comment>
<dbReference type="Pfam" id="PF00137">
    <property type="entry name" value="ATP-synt_C"/>
    <property type="match status" value="1"/>
</dbReference>
<dbReference type="InterPro" id="IPR002379">
    <property type="entry name" value="ATPase_proteolipid_c-like_dom"/>
</dbReference>
<keyword evidence="11 12" id="KW-0066">ATP synthesis</keyword>
<evidence type="ECO:0000256" key="5">
    <source>
        <dbReference type="ARBA" id="ARBA00022692"/>
    </source>
</evidence>
<dbReference type="HAMAP" id="MF_01396">
    <property type="entry name" value="ATP_synth_c_bact"/>
    <property type="match status" value="1"/>
</dbReference>
<evidence type="ECO:0000256" key="3">
    <source>
        <dbReference type="ARBA" id="ARBA00022448"/>
    </source>
</evidence>
<evidence type="ECO:0000256" key="4">
    <source>
        <dbReference type="ARBA" id="ARBA00022547"/>
    </source>
</evidence>
<dbReference type="EMBL" id="JACOPL010000001">
    <property type="protein sequence ID" value="MBC5723880.1"/>
    <property type="molecule type" value="Genomic_DNA"/>
</dbReference>
<accession>A0A923LTI9</accession>
<dbReference type="NCBIfam" id="TIGR01260">
    <property type="entry name" value="ATP_synt_c"/>
    <property type="match status" value="1"/>
</dbReference>
<gene>
    <name evidence="12 14" type="primary">atpE</name>
    <name evidence="14" type="ORF">H8S45_00110</name>
</gene>
<dbReference type="PANTHER" id="PTHR10031:SF0">
    <property type="entry name" value="ATPASE PROTEIN 9"/>
    <property type="match status" value="1"/>
</dbReference>
<protein>
    <recommendedName>
        <fullName evidence="12">ATP synthase subunit c</fullName>
    </recommendedName>
    <alternativeName>
        <fullName evidence="12">ATP synthase F(0) sector subunit c</fullName>
    </alternativeName>
    <alternativeName>
        <fullName evidence="12">F-type ATPase subunit c</fullName>
        <shortName evidence="12">F-ATPase subunit c</shortName>
    </alternativeName>
    <alternativeName>
        <fullName evidence="12">Lipid-binding protein</fullName>
    </alternativeName>
</protein>
<dbReference type="GO" id="GO:0008289">
    <property type="term" value="F:lipid binding"/>
    <property type="evidence" value="ECO:0007669"/>
    <property type="project" value="UniProtKB-KW"/>
</dbReference>
<dbReference type="Proteomes" id="UP000606499">
    <property type="component" value="Unassembled WGS sequence"/>
</dbReference>
<evidence type="ECO:0000256" key="8">
    <source>
        <dbReference type="ARBA" id="ARBA00023065"/>
    </source>
</evidence>
<reference evidence="14" key="1">
    <citation type="submission" date="2020-08" db="EMBL/GenBank/DDBJ databases">
        <title>Genome public.</title>
        <authorList>
            <person name="Liu C."/>
            <person name="Sun Q."/>
        </authorList>
    </citation>
    <scope>NUCLEOTIDE SEQUENCE</scope>
    <source>
        <strain evidence="14">NSJ-28</strain>
    </source>
</reference>
<evidence type="ECO:0000256" key="9">
    <source>
        <dbReference type="ARBA" id="ARBA00023121"/>
    </source>
</evidence>
<dbReference type="GO" id="GO:0033177">
    <property type="term" value="C:proton-transporting two-sector ATPase complex, proton-transporting domain"/>
    <property type="evidence" value="ECO:0007669"/>
    <property type="project" value="InterPro"/>
</dbReference>
<feature type="transmembrane region" description="Helical" evidence="12">
    <location>
        <begin position="66"/>
        <end position="84"/>
    </location>
</feature>
<keyword evidence="4 12" id="KW-0138">CF(0)</keyword>
<name>A0A923LTI9_9FIRM</name>
<dbReference type="PRINTS" id="PR00124">
    <property type="entry name" value="ATPASEC"/>
</dbReference>
<dbReference type="GO" id="GO:0045259">
    <property type="term" value="C:proton-transporting ATP synthase complex"/>
    <property type="evidence" value="ECO:0007669"/>
    <property type="project" value="UniProtKB-KW"/>
</dbReference>
<feature type="site" description="Reversibly protonated during proton transport" evidence="12">
    <location>
        <position position="64"/>
    </location>
</feature>
<comment type="function">
    <text evidence="12">Key component of the F(0) channel; it plays a direct role in translocation across the membrane. A homomeric c-ring of between 10-14 subunits forms the central stalk rotor element with the F(1) delta and epsilon subunits.</text>
</comment>
<dbReference type="InterPro" id="IPR000454">
    <property type="entry name" value="ATP_synth_F0_csu"/>
</dbReference>
<keyword evidence="6 12" id="KW-0375">Hydrogen ion transport</keyword>
<dbReference type="CDD" id="cd18184">
    <property type="entry name" value="ATP-synt_Fo_c_NaATPase"/>
    <property type="match status" value="1"/>
</dbReference>
<dbReference type="InterPro" id="IPR035921">
    <property type="entry name" value="F/V-ATP_Csub_sf"/>
</dbReference>
<sequence length="87" mass="8651">MGIDSNAFVAGMSALGAGMAMIAGLGPGIGEGYTAGQACAAIGRQPEAQGDITRTMILGIAMAESTGIYALVIALILLFANPFVGNF</sequence>
<evidence type="ECO:0000313" key="15">
    <source>
        <dbReference type="Proteomes" id="UP000606499"/>
    </source>
</evidence>
<evidence type="ECO:0000256" key="7">
    <source>
        <dbReference type="ARBA" id="ARBA00022989"/>
    </source>
</evidence>
<dbReference type="SUPFAM" id="SSF81333">
    <property type="entry name" value="F1F0 ATP synthase subunit C"/>
    <property type="match status" value="1"/>
</dbReference>
<keyword evidence="15" id="KW-1185">Reference proteome</keyword>
<dbReference type="PROSITE" id="PS00605">
    <property type="entry name" value="ATPASE_C"/>
    <property type="match status" value="1"/>
</dbReference>
<keyword evidence="10 12" id="KW-0472">Membrane</keyword>
<comment type="subcellular location">
    <subcellularLocation>
        <location evidence="12">Cell membrane</location>
        <topology evidence="12">Multi-pass membrane protein</topology>
    </subcellularLocation>
    <subcellularLocation>
        <location evidence="1">Membrane</location>
        <topology evidence="1">Multi-pass membrane protein</topology>
    </subcellularLocation>
</comment>
<dbReference type="PANTHER" id="PTHR10031">
    <property type="entry name" value="ATP SYNTHASE LIPID-BINDING PROTEIN, MITOCHONDRIAL"/>
    <property type="match status" value="1"/>
</dbReference>
<proteinExistence type="inferred from homology"/>
<feature type="transmembrane region" description="Helical" evidence="12">
    <location>
        <begin position="7"/>
        <end position="26"/>
    </location>
</feature>
<keyword evidence="3 12" id="KW-0813">Transport</keyword>
<dbReference type="InterPro" id="IPR005953">
    <property type="entry name" value="ATP_synth_csu_bac/chlpt"/>
</dbReference>
<evidence type="ECO:0000313" key="14">
    <source>
        <dbReference type="EMBL" id="MBC5723880.1"/>
    </source>
</evidence>
<dbReference type="InterPro" id="IPR020537">
    <property type="entry name" value="ATP_synth_F0_csu_DDCD_BS"/>
</dbReference>
<comment type="caution">
    <text evidence="14">The sequence shown here is derived from an EMBL/GenBank/DDBJ whole genome shotgun (WGS) entry which is preliminary data.</text>
</comment>
<evidence type="ECO:0000256" key="12">
    <source>
        <dbReference type="HAMAP-Rule" id="MF_01396"/>
    </source>
</evidence>
<dbReference type="RefSeq" id="WP_054327692.1">
    <property type="nucleotide sequence ID" value="NZ_JACOPL010000001.1"/>
</dbReference>
<evidence type="ECO:0000256" key="6">
    <source>
        <dbReference type="ARBA" id="ARBA00022781"/>
    </source>
</evidence>
<evidence type="ECO:0000256" key="10">
    <source>
        <dbReference type="ARBA" id="ARBA00023136"/>
    </source>
</evidence>